<comment type="caution">
    <text evidence="1">The sequence shown here is derived from an EMBL/GenBank/DDBJ whole genome shotgun (WGS) entry which is preliminary data.</text>
</comment>
<organism evidence="1 2">
    <name type="scientific">Marinobacter subterrani</name>
    <dbReference type="NCBI Taxonomy" id="1658765"/>
    <lineage>
        <taxon>Bacteria</taxon>
        <taxon>Pseudomonadati</taxon>
        <taxon>Pseudomonadota</taxon>
        <taxon>Gammaproteobacteria</taxon>
        <taxon>Pseudomonadales</taxon>
        <taxon>Marinobacteraceae</taxon>
        <taxon>Marinobacter</taxon>
    </lineage>
</organism>
<accession>A0A0J7JCQ8</accession>
<dbReference type="PATRIC" id="fig|1658765.3.peg.2532"/>
<evidence type="ECO:0000313" key="2">
    <source>
        <dbReference type="Proteomes" id="UP000036102"/>
    </source>
</evidence>
<keyword evidence="2" id="KW-1185">Reference proteome</keyword>
<dbReference type="AlphaFoldDB" id="A0A0J7JCQ8"/>
<dbReference type="RefSeq" id="WP_048496296.1">
    <property type="nucleotide sequence ID" value="NZ_LFBU01000001.1"/>
</dbReference>
<gene>
    <name evidence="1" type="ORF">Msub_12514</name>
</gene>
<name>A0A0J7JCQ8_9GAMM</name>
<protein>
    <submittedName>
        <fullName evidence="1">Uncharacterized protein</fullName>
    </submittedName>
</protein>
<dbReference type="Proteomes" id="UP000036102">
    <property type="component" value="Unassembled WGS sequence"/>
</dbReference>
<evidence type="ECO:0000313" key="1">
    <source>
        <dbReference type="EMBL" id="KMQ76303.1"/>
    </source>
</evidence>
<sequence>MNTAETLDLFDNATAPGAFARIHNRVYLQFNRTGYRDFRNNEVEYFVSVPCGWRYGLPMKVPMYATEEEVFQQFLDKSLQYFNPIWLELGCIDHPKFPRYKLDGMGVPT</sequence>
<dbReference type="EMBL" id="LFBU01000001">
    <property type="protein sequence ID" value="KMQ76303.1"/>
    <property type="molecule type" value="Genomic_DNA"/>
</dbReference>
<proteinExistence type="predicted"/>
<dbReference type="STRING" id="1658765.Msub_12514"/>
<reference evidence="1 2" key="1">
    <citation type="submission" date="2015-06" db="EMBL/GenBank/DDBJ databases">
        <title>Marinobacter subterrani, a genetically tractable neutrophilic iron-oxidizing strain isolated from the Soudan Iron Mine.</title>
        <authorList>
            <person name="Bonis B.M."/>
            <person name="Gralnick J.A."/>
        </authorList>
    </citation>
    <scope>NUCLEOTIDE SEQUENCE [LARGE SCALE GENOMIC DNA]</scope>
    <source>
        <strain evidence="1 2">JG233</strain>
    </source>
</reference>